<evidence type="ECO:0000256" key="1">
    <source>
        <dbReference type="SAM" id="Coils"/>
    </source>
</evidence>
<dbReference type="PANTHER" id="PTHR21679">
    <property type="entry name" value="DOMAIN OF UNKNOWN FUNCTION DB DOMAIN-CONTAINING PROTEIN-RELATED"/>
    <property type="match status" value="1"/>
</dbReference>
<dbReference type="EMBL" id="UYWW01012727">
    <property type="protein sequence ID" value="VDM22113.1"/>
    <property type="molecule type" value="Genomic_DNA"/>
</dbReference>
<feature type="coiled-coil region" evidence="1">
    <location>
        <begin position="228"/>
        <end position="255"/>
    </location>
</feature>
<evidence type="ECO:0000259" key="3">
    <source>
        <dbReference type="Pfam" id="PF01682"/>
    </source>
</evidence>
<proteinExistence type="predicted"/>
<dbReference type="AlphaFoldDB" id="A0A3P7ELQ8"/>
<evidence type="ECO:0000313" key="4">
    <source>
        <dbReference type="EMBL" id="VDM22113.1"/>
    </source>
</evidence>
<feature type="transmembrane region" description="Helical" evidence="2">
    <location>
        <begin position="16"/>
        <end position="38"/>
    </location>
</feature>
<dbReference type="Proteomes" id="UP000270924">
    <property type="component" value="Unassembled WGS sequence"/>
</dbReference>
<sequence length="258" mass="29570">MQNESWSYSEFLLTTFFQYNMFEKTFLIFLLTVPVVIVESKQYEIKEFENPAKCPLLDRPPATAAPVKIGSCISSDCGNQANEWKPCIERKIADQVFGACCDRFAPPECRGLCIYESNPIEARVVLMHAIQPSRCRLYKYLSSIIHCAAQTHDNTACCRDMGVHEIGSQCLQMCKPQAVPLQLWGTRSLRKDLVVCLAKWDQIMFCHQAGLRARKIMKTPTAERKKLSHEKEEMRSRLKGEITELRANITKLNLMIEK</sequence>
<evidence type="ECO:0000256" key="2">
    <source>
        <dbReference type="SAM" id="Phobius"/>
    </source>
</evidence>
<organism evidence="4 5">
    <name type="scientific">Wuchereria bancrofti</name>
    <dbReference type="NCBI Taxonomy" id="6293"/>
    <lineage>
        <taxon>Eukaryota</taxon>
        <taxon>Metazoa</taxon>
        <taxon>Ecdysozoa</taxon>
        <taxon>Nematoda</taxon>
        <taxon>Chromadorea</taxon>
        <taxon>Rhabditida</taxon>
        <taxon>Spirurina</taxon>
        <taxon>Spiruromorpha</taxon>
        <taxon>Filarioidea</taxon>
        <taxon>Onchocercidae</taxon>
        <taxon>Wuchereria</taxon>
    </lineage>
</organism>
<dbReference type="InParanoid" id="A0A3P7ELQ8"/>
<dbReference type="Pfam" id="PF01682">
    <property type="entry name" value="DB"/>
    <property type="match status" value="1"/>
</dbReference>
<keyword evidence="1" id="KW-0175">Coiled coil</keyword>
<dbReference type="OMA" id="WKPCIER"/>
<keyword evidence="2" id="KW-1133">Transmembrane helix</keyword>
<evidence type="ECO:0000313" key="5">
    <source>
        <dbReference type="Proteomes" id="UP000270924"/>
    </source>
</evidence>
<dbReference type="FunCoup" id="A0A3P7ELQ8">
    <property type="interactions" value="106"/>
</dbReference>
<keyword evidence="2" id="KW-0812">Transmembrane</keyword>
<dbReference type="InterPro" id="IPR002602">
    <property type="entry name" value="DB"/>
</dbReference>
<feature type="domain" description="Domain of unknown function DB" evidence="3">
    <location>
        <begin position="100"/>
        <end position="207"/>
    </location>
</feature>
<keyword evidence="2" id="KW-0472">Membrane</keyword>
<name>A0A3P7ELQ8_WUCBA</name>
<protein>
    <recommendedName>
        <fullName evidence="3">Domain of unknown function DB domain-containing protein</fullName>
    </recommendedName>
</protein>
<dbReference type="PANTHER" id="PTHR21679:SF2">
    <property type="entry name" value="DOMAIN OF UNKNOWN FUNCTION DB DOMAIN-CONTAINING PROTEIN"/>
    <property type="match status" value="1"/>
</dbReference>
<keyword evidence="5" id="KW-1185">Reference proteome</keyword>
<accession>A0A3P7ELQ8</accession>
<reference evidence="4 5" key="1">
    <citation type="submission" date="2018-11" db="EMBL/GenBank/DDBJ databases">
        <authorList>
            <consortium name="Pathogen Informatics"/>
        </authorList>
    </citation>
    <scope>NUCLEOTIDE SEQUENCE [LARGE SCALE GENOMIC DNA]</scope>
</reference>
<gene>
    <name evidence="4" type="ORF">WBA_LOCUS12323</name>
</gene>
<dbReference type="OrthoDB" id="5779268at2759"/>
<feature type="non-terminal residue" evidence="4">
    <location>
        <position position="258"/>
    </location>
</feature>